<feature type="compositionally biased region" description="Polar residues" evidence="15">
    <location>
        <begin position="670"/>
        <end position="680"/>
    </location>
</feature>
<keyword evidence="1" id="KW-0600">Photoreceptor protein</keyword>
<keyword evidence="6" id="KW-0677">Repeat</keyword>
<dbReference type="InterPro" id="IPR000014">
    <property type="entry name" value="PAS"/>
</dbReference>
<dbReference type="Proteomes" id="UP001151582">
    <property type="component" value="Unassembled WGS sequence"/>
</dbReference>
<dbReference type="Pfam" id="PF13426">
    <property type="entry name" value="PAS_9"/>
    <property type="match status" value="2"/>
</dbReference>
<feature type="domain" description="PAS" evidence="16">
    <location>
        <begin position="322"/>
        <end position="385"/>
    </location>
</feature>
<keyword evidence="8" id="KW-0862">Zinc</keyword>
<keyword evidence="12" id="KW-0010">Activator</keyword>
<evidence type="ECO:0000259" key="16">
    <source>
        <dbReference type="PROSITE" id="PS50112"/>
    </source>
</evidence>
<keyword evidence="14" id="KW-0675">Receptor</keyword>
<evidence type="ECO:0000256" key="14">
    <source>
        <dbReference type="ARBA" id="ARBA00023170"/>
    </source>
</evidence>
<evidence type="ECO:0000256" key="5">
    <source>
        <dbReference type="ARBA" id="ARBA00022723"/>
    </source>
</evidence>
<dbReference type="InterPro" id="IPR000700">
    <property type="entry name" value="PAS-assoc_C"/>
</dbReference>
<evidence type="ECO:0000256" key="2">
    <source>
        <dbReference type="ARBA" id="ARBA00022606"/>
    </source>
</evidence>
<keyword evidence="11" id="KW-0238">DNA-binding</keyword>
<dbReference type="SUPFAM" id="SSF55785">
    <property type="entry name" value="PYP-like sensor domain (PAS domain)"/>
    <property type="match status" value="3"/>
</dbReference>
<evidence type="ECO:0000256" key="7">
    <source>
        <dbReference type="ARBA" id="ARBA00022771"/>
    </source>
</evidence>
<feature type="region of interest" description="Disordered" evidence="15">
    <location>
        <begin position="556"/>
        <end position="581"/>
    </location>
</feature>
<name>A0A9W8AXJ9_9FUNG</name>
<dbReference type="CDD" id="cd00130">
    <property type="entry name" value="PAS"/>
    <property type="match status" value="3"/>
</dbReference>
<evidence type="ECO:0000256" key="9">
    <source>
        <dbReference type="ARBA" id="ARBA00022991"/>
    </source>
</evidence>
<evidence type="ECO:0000256" key="10">
    <source>
        <dbReference type="ARBA" id="ARBA00023015"/>
    </source>
</evidence>
<keyword evidence="13" id="KW-0804">Transcription</keyword>
<feature type="compositionally biased region" description="Low complexity" evidence="15">
    <location>
        <begin position="74"/>
        <end position="91"/>
    </location>
</feature>
<evidence type="ECO:0000313" key="19">
    <source>
        <dbReference type="Proteomes" id="UP001151582"/>
    </source>
</evidence>
<dbReference type="PROSITE" id="PS50113">
    <property type="entry name" value="PAC"/>
    <property type="match status" value="1"/>
</dbReference>
<comment type="caution">
    <text evidence="18">The sequence shown here is derived from an EMBL/GenBank/DDBJ whole genome shotgun (WGS) entry which is preliminary data.</text>
</comment>
<dbReference type="PANTHER" id="PTHR47429:SF7">
    <property type="entry name" value="GATA-FACTOR"/>
    <property type="match status" value="1"/>
</dbReference>
<evidence type="ECO:0000256" key="15">
    <source>
        <dbReference type="SAM" id="MobiDB-lite"/>
    </source>
</evidence>
<dbReference type="PANTHER" id="PTHR47429">
    <property type="entry name" value="PROTEIN TWIN LOV 1"/>
    <property type="match status" value="1"/>
</dbReference>
<dbReference type="GO" id="GO:0009881">
    <property type="term" value="F:photoreceptor activity"/>
    <property type="evidence" value="ECO:0007669"/>
    <property type="project" value="UniProtKB-KW"/>
</dbReference>
<evidence type="ECO:0000256" key="8">
    <source>
        <dbReference type="ARBA" id="ARBA00022833"/>
    </source>
</evidence>
<keyword evidence="7" id="KW-0863">Zinc-finger</keyword>
<evidence type="ECO:0000313" key="18">
    <source>
        <dbReference type="EMBL" id="KAJ1973223.1"/>
    </source>
</evidence>
<dbReference type="EMBL" id="JANBQB010000867">
    <property type="protein sequence ID" value="KAJ1973223.1"/>
    <property type="molecule type" value="Genomic_DNA"/>
</dbReference>
<dbReference type="NCBIfam" id="TIGR00229">
    <property type="entry name" value="sensory_box"/>
    <property type="match status" value="1"/>
</dbReference>
<feature type="domain" description="PAC" evidence="17">
    <location>
        <begin position="201"/>
        <end position="255"/>
    </location>
</feature>
<dbReference type="OrthoDB" id="447251at2759"/>
<keyword evidence="2" id="KW-0716">Sensory transduction</keyword>
<dbReference type="InterPro" id="IPR013655">
    <property type="entry name" value="PAS_fold_3"/>
</dbReference>
<keyword evidence="10" id="KW-0805">Transcription regulation</keyword>
<reference evidence="18" key="1">
    <citation type="submission" date="2022-07" db="EMBL/GenBank/DDBJ databases">
        <title>Phylogenomic reconstructions and comparative analyses of Kickxellomycotina fungi.</title>
        <authorList>
            <person name="Reynolds N.K."/>
            <person name="Stajich J.E."/>
            <person name="Barry K."/>
            <person name="Grigoriev I.V."/>
            <person name="Crous P."/>
            <person name="Smith M.E."/>
        </authorList>
    </citation>
    <scope>NUCLEOTIDE SEQUENCE</scope>
    <source>
        <strain evidence="18">RSA 567</strain>
    </source>
</reference>
<keyword evidence="5" id="KW-0479">Metal-binding</keyword>
<evidence type="ECO:0000256" key="6">
    <source>
        <dbReference type="ARBA" id="ARBA00022737"/>
    </source>
</evidence>
<dbReference type="Pfam" id="PF08447">
    <property type="entry name" value="PAS_3"/>
    <property type="match status" value="1"/>
</dbReference>
<protein>
    <recommendedName>
        <fullName evidence="20">White collar 1 protein</fullName>
    </recommendedName>
</protein>
<feature type="region of interest" description="Disordered" evidence="15">
    <location>
        <begin position="658"/>
        <end position="680"/>
    </location>
</feature>
<dbReference type="GO" id="GO:0008270">
    <property type="term" value="F:zinc ion binding"/>
    <property type="evidence" value="ECO:0007669"/>
    <property type="project" value="UniProtKB-KW"/>
</dbReference>
<dbReference type="AlphaFoldDB" id="A0A9W8AXJ9"/>
<keyword evidence="9" id="KW-0157">Chromophore</keyword>
<feature type="region of interest" description="Disordered" evidence="15">
    <location>
        <begin position="26"/>
        <end position="45"/>
    </location>
</feature>
<accession>A0A9W8AXJ9</accession>
<feature type="domain" description="PAS" evidence="16">
    <location>
        <begin position="458"/>
        <end position="510"/>
    </location>
</feature>
<evidence type="ECO:0000256" key="4">
    <source>
        <dbReference type="ARBA" id="ARBA00022643"/>
    </source>
</evidence>
<feature type="compositionally biased region" description="Low complexity" evidence="15">
    <location>
        <begin position="561"/>
        <end position="572"/>
    </location>
</feature>
<gene>
    <name evidence="18" type="ORF">H4R34_005150</name>
</gene>
<dbReference type="InterPro" id="IPR001610">
    <property type="entry name" value="PAC"/>
</dbReference>
<evidence type="ECO:0008006" key="20">
    <source>
        <dbReference type="Google" id="ProtNLM"/>
    </source>
</evidence>
<keyword evidence="4" id="KW-0288">FMN</keyword>
<evidence type="ECO:0000256" key="12">
    <source>
        <dbReference type="ARBA" id="ARBA00023159"/>
    </source>
</evidence>
<evidence type="ECO:0000259" key="17">
    <source>
        <dbReference type="PROSITE" id="PS50113"/>
    </source>
</evidence>
<dbReference type="GO" id="GO:0003677">
    <property type="term" value="F:DNA binding"/>
    <property type="evidence" value="ECO:0007669"/>
    <property type="project" value="UniProtKB-KW"/>
</dbReference>
<dbReference type="FunFam" id="3.30.450.20:FF:000064">
    <property type="entry name" value="Vivid PAS protein VVD"/>
    <property type="match status" value="1"/>
</dbReference>
<dbReference type="SMART" id="SM00091">
    <property type="entry name" value="PAS"/>
    <property type="match status" value="3"/>
</dbReference>
<evidence type="ECO:0000256" key="3">
    <source>
        <dbReference type="ARBA" id="ARBA00022630"/>
    </source>
</evidence>
<dbReference type="InterPro" id="IPR035965">
    <property type="entry name" value="PAS-like_dom_sf"/>
</dbReference>
<evidence type="ECO:0000256" key="13">
    <source>
        <dbReference type="ARBA" id="ARBA00023163"/>
    </source>
</evidence>
<evidence type="ECO:0000256" key="1">
    <source>
        <dbReference type="ARBA" id="ARBA00022543"/>
    </source>
</evidence>
<keyword evidence="19" id="KW-1185">Reference proteome</keyword>
<keyword evidence="3" id="KW-0285">Flavoprotein</keyword>
<proteinExistence type="predicted"/>
<dbReference type="GO" id="GO:0005634">
    <property type="term" value="C:nucleus"/>
    <property type="evidence" value="ECO:0007669"/>
    <property type="project" value="TreeGrafter"/>
</dbReference>
<organism evidence="18 19">
    <name type="scientific">Dimargaris verticillata</name>
    <dbReference type="NCBI Taxonomy" id="2761393"/>
    <lineage>
        <taxon>Eukaryota</taxon>
        <taxon>Fungi</taxon>
        <taxon>Fungi incertae sedis</taxon>
        <taxon>Zoopagomycota</taxon>
        <taxon>Kickxellomycotina</taxon>
        <taxon>Dimargaritomycetes</taxon>
        <taxon>Dimargaritales</taxon>
        <taxon>Dimargaritaceae</taxon>
        <taxon>Dimargaris</taxon>
    </lineage>
</organism>
<sequence>MNQLSSNIGGVDLTIYTGNRMPPVFSDPLRSLGPNPDPSPGVLADHALGMGPVSMMLSQPETPSCPGMTPSRHTSSQPTTGSSSGDDSGQGANFPGMYSSTGFDMFTILSKVANRANAQVNIGPVDMSCSFLVVDALKYDMPIVYASYSFEILTGYKGTEIIGRNCRFLQAPDGHVTVGSRRRYTDNSTVFQLKRGVTQVQDVQVSLINYKKGGQPFINLVTVVPISLEGNSVTHFVGFQVDLVEQPNAILEKMKDGSYIVNYSQLSLPPYLSPGFMDRPIDHLLRDTVASERPFPAMDEVFEMIGGQSDPDAVVRRWNQMLLQHADDFIHVLSLKGVFLYCSTSIKRLLEYEPEELIGQNLSKVCHPSDLVPVLRELKDVPAQAMSNGPGTVAMVYRVRRKNSGYCWLEVHGRLHADTGKGRKCVVLSGRFRPMYQLSREAFHACGGAKENEFWGKLSLDGLYLYATSACQDILGYDASEIMGTSMYQLIRANRTTALTRSLQQVSDGTTVRLRHSIQSKGGQQVEVVTTFYPGNATEVQRAQFIIFQSQAVRSDDEPPELSSTSSSAPSPQTNQLASDTDNLFSLVDPTRSTAWQYEIHQLRMVNKRLRDELELLAMAKTDKKKKKSTKRMLAALQAPIEPAMDASRLWHAASVQCSGEMDSDPARSEGSNTDTAIDI</sequence>
<feature type="region of interest" description="Disordered" evidence="15">
    <location>
        <begin position="53"/>
        <end position="94"/>
    </location>
</feature>
<evidence type="ECO:0000256" key="11">
    <source>
        <dbReference type="ARBA" id="ARBA00023125"/>
    </source>
</evidence>
<dbReference type="SMART" id="SM00086">
    <property type="entry name" value="PAC"/>
    <property type="match status" value="2"/>
</dbReference>
<dbReference type="PROSITE" id="PS50112">
    <property type="entry name" value="PAS"/>
    <property type="match status" value="2"/>
</dbReference>
<dbReference type="Gene3D" id="3.30.450.20">
    <property type="entry name" value="PAS domain"/>
    <property type="match status" value="3"/>
</dbReference>